<dbReference type="GO" id="GO:0009253">
    <property type="term" value="P:peptidoglycan catabolic process"/>
    <property type="evidence" value="ECO:0007669"/>
    <property type="project" value="InterPro"/>
</dbReference>
<dbReference type="InterPro" id="IPR036680">
    <property type="entry name" value="SPOR-like_sf"/>
</dbReference>
<dbReference type="Pfam" id="PF01520">
    <property type="entry name" value="Amidase_3"/>
    <property type="match status" value="1"/>
</dbReference>
<dbReference type="Proteomes" id="UP001070352">
    <property type="component" value="Unassembled WGS sequence"/>
</dbReference>
<dbReference type="GO" id="GO:0008745">
    <property type="term" value="F:N-acetylmuramoyl-L-alanine amidase activity"/>
    <property type="evidence" value="ECO:0007669"/>
    <property type="project" value="InterPro"/>
</dbReference>
<dbReference type="InterPro" id="IPR050695">
    <property type="entry name" value="N-acetylmuramoyl_amidase_3"/>
</dbReference>
<dbReference type="SUPFAM" id="SSF53187">
    <property type="entry name" value="Zn-dependent exopeptidases"/>
    <property type="match status" value="1"/>
</dbReference>
<comment type="caution">
    <text evidence="3">The sequence shown here is derived from an EMBL/GenBank/DDBJ whole genome shotgun (WGS) entry which is preliminary data.</text>
</comment>
<dbReference type="PANTHER" id="PTHR30404:SF0">
    <property type="entry name" value="N-ACETYLMURAMOYL-L-ALANINE AMIDASE AMIC"/>
    <property type="match status" value="1"/>
</dbReference>
<name>A0A9Q4DMZ7_BACSC</name>
<organism evidence="3 4">
    <name type="scientific">Bacillus spizizenii</name>
    <name type="common">Bacillus subtilis subsp. spizizenii</name>
    <dbReference type="NCBI Taxonomy" id="96241"/>
    <lineage>
        <taxon>Bacteria</taxon>
        <taxon>Bacillati</taxon>
        <taxon>Bacillota</taxon>
        <taxon>Bacilli</taxon>
        <taxon>Bacillales</taxon>
        <taxon>Bacillaceae</taxon>
        <taxon>Bacillus</taxon>
    </lineage>
</organism>
<gene>
    <name evidence="3" type="ORF">MOC45_08765</name>
</gene>
<protein>
    <submittedName>
        <fullName evidence="3">N-acetylmuramoyl-L-alanine amidase</fullName>
    </submittedName>
</protein>
<dbReference type="GO" id="GO:0042834">
    <property type="term" value="F:peptidoglycan binding"/>
    <property type="evidence" value="ECO:0007669"/>
    <property type="project" value="InterPro"/>
</dbReference>
<dbReference type="PROSITE" id="PS51724">
    <property type="entry name" value="SPOR"/>
    <property type="match status" value="1"/>
</dbReference>
<dbReference type="InterPro" id="IPR002508">
    <property type="entry name" value="MurNAc-LAA_cat"/>
</dbReference>
<proteinExistence type="predicted"/>
<dbReference type="Gene3D" id="3.30.70.1070">
    <property type="entry name" value="Sporulation related repeat"/>
    <property type="match status" value="1"/>
</dbReference>
<evidence type="ECO:0000313" key="3">
    <source>
        <dbReference type="EMBL" id="MCY8120697.1"/>
    </source>
</evidence>
<dbReference type="SUPFAM" id="SSF110997">
    <property type="entry name" value="Sporulation related repeat"/>
    <property type="match status" value="1"/>
</dbReference>
<evidence type="ECO:0000256" key="1">
    <source>
        <dbReference type="ARBA" id="ARBA00022801"/>
    </source>
</evidence>
<dbReference type="EMBL" id="JALANJ010000011">
    <property type="protein sequence ID" value="MCY8120697.1"/>
    <property type="molecule type" value="Genomic_DNA"/>
</dbReference>
<keyword evidence="1" id="KW-0378">Hydrolase</keyword>
<dbReference type="Pfam" id="PF05036">
    <property type="entry name" value="SPOR"/>
    <property type="match status" value="1"/>
</dbReference>
<dbReference type="PANTHER" id="PTHR30404">
    <property type="entry name" value="N-ACETYLMURAMOYL-L-ALANINE AMIDASE"/>
    <property type="match status" value="1"/>
</dbReference>
<evidence type="ECO:0000313" key="4">
    <source>
        <dbReference type="Proteomes" id="UP001070352"/>
    </source>
</evidence>
<dbReference type="Gene3D" id="3.40.630.40">
    <property type="entry name" value="Zn-dependent exopeptidases"/>
    <property type="match status" value="1"/>
</dbReference>
<feature type="domain" description="SPOR" evidence="2">
    <location>
        <begin position="180"/>
        <end position="254"/>
    </location>
</feature>
<dbReference type="InterPro" id="IPR007730">
    <property type="entry name" value="SPOR-like_dom"/>
</dbReference>
<reference evidence="3" key="1">
    <citation type="submission" date="2022-02" db="EMBL/GenBank/DDBJ databases">
        <title>Crop Bioprotection Bacillus Genome Sequencing.</title>
        <authorList>
            <person name="Dunlap C."/>
        </authorList>
    </citation>
    <scope>NUCLEOTIDE SEQUENCE</scope>
    <source>
        <strain evidence="3">M18B4</strain>
    </source>
</reference>
<evidence type="ECO:0000259" key="2">
    <source>
        <dbReference type="PROSITE" id="PS51724"/>
    </source>
</evidence>
<dbReference type="SMART" id="SM00646">
    <property type="entry name" value="Ami_3"/>
    <property type="match status" value="1"/>
</dbReference>
<dbReference type="GO" id="GO:0030288">
    <property type="term" value="C:outer membrane-bounded periplasmic space"/>
    <property type="evidence" value="ECO:0007669"/>
    <property type="project" value="TreeGrafter"/>
</dbReference>
<accession>A0A9Q4DMZ7</accession>
<dbReference type="RefSeq" id="WP_041907109.1">
    <property type="nucleotide sequence ID" value="NZ_JARSKC010000007.1"/>
</dbReference>
<dbReference type="AlphaFoldDB" id="A0A9Q4DMZ7"/>
<sequence length="255" mass="27190">MVKIFIDPGHGGSDPGATGNGLQEKTLTLQIALALRTILINEYEGVSLLLSRTSDQYVSLSDRTNAANNWGADFFLSIHINAGGGTGFESYIYPGVGVPTTTYQSAIHSNVIQAVDFADRGRKTANFHVLRESAMPALLTENGFIDTVADANKLKTNSFIQSLARGYANGLEQAFNLKKTSSSRLYKVQVGAFKVKANADSLASSAEAKGFDTIVLLKDGLYKVQIGAFSSKDNADALAARARNAGFDAIVILES</sequence>
<dbReference type="CDD" id="cd02696">
    <property type="entry name" value="MurNAc-LAA"/>
    <property type="match status" value="1"/>
</dbReference>